<name>C7FPC1_9BACT</name>
<proteinExistence type="predicted"/>
<evidence type="ECO:0000313" key="2">
    <source>
        <dbReference type="EMBL" id="ACU26424.1"/>
    </source>
</evidence>
<dbReference type="AlphaFoldDB" id="C7FPC1"/>
<dbReference type="EMBL" id="GQ412707">
    <property type="protein sequence ID" value="ACU26424.1"/>
    <property type="molecule type" value="Genomic_DNA"/>
</dbReference>
<organism evidence="2">
    <name type="scientific">uncultured bacterium HF186_75m_14K15</name>
    <dbReference type="NCBI Taxonomy" id="662886"/>
    <lineage>
        <taxon>Bacteria</taxon>
        <taxon>environmental samples</taxon>
    </lineage>
</organism>
<protein>
    <submittedName>
        <fullName evidence="2">Uncharacterized protein</fullName>
    </submittedName>
</protein>
<reference evidence="2" key="1">
    <citation type="journal article" date="2009" name="Environ. Microbiol. Rep.">
        <title>Characterization of canthaxanthin biosynthesis genes from an uncultured marine bacterium.</title>
        <authorList>
            <person name="Maresca J.A."/>
            <person name="Braff J.C."/>
            <person name="Delong E.F."/>
        </authorList>
    </citation>
    <scope>NUCLEOTIDE SEQUENCE</scope>
</reference>
<sequence length="234" mass="24495">MMVLSVLWLSSGIACHHTPPPDPVRVEAARAEGAQSEGRGPLRAARPHTADPEAPAHRNDEAPSEPPSSGRSGSGTVEAGGIWVIDDAGQPVGLLVRRGSDDNLVYRAIYDVVTVFHPESGLFFEITMSDAVVRRPSTTFFAGATCETPIGISYGGCAECRSGPGIGIFHEGTWYQAVAGVTFEVTSAGSTLGSGLQDACSAHHTDSAKIFPLEALSGPTPPVTFSAPLHITYR</sequence>
<feature type="compositionally biased region" description="Basic and acidic residues" evidence="1">
    <location>
        <begin position="48"/>
        <end position="61"/>
    </location>
</feature>
<evidence type="ECO:0000256" key="1">
    <source>
        <dbReference type="SAM" id="MobiDB-lite"/>
    </source>
</evidence>
<accession>C7FPC1</accession>
<feature type="region of interest" description="Disordered" evidence="1">
    <location>
        <begin position="17"/>
        <end position="77"/>
    </location>
</feature>